<protein>
    <submittedName>
        <fullName evidence="6">Oxidoreductase</fullName>
    </submittedName>
</protein>
<keyword evidence="3" id="KW-0285">Flavoprotein</keyword>
<dbReference type="Pfam" id="PF01266">
    <property type="entry name" value="DAO"/>
    <property type="match status" value="1"/>
</dbReference>
<comment type="caution">
    <text evidence="6">The sequence shown here is derived from an EMBL/GenBank/DDBJ whole genome shotgun (WGS) entry which is preliminary data.</text>
</comment>
<dbReference type="PATRIC" id="fig|1150625.3.peg.293"/>
<comment type="similarity">
    <text evidence="2">Belongs to the DadA oxidoreductase family.</text>
</comment>
<dbReference type="AlphaFoldDB" id="A0A147KC73"/>
<dbReference type="Gene3D" id="3.30.9.10">
    <property type="entry name" value="D-Amino Acid Oxidase, subunit A, domain 2"/>
    <property type="match status" value="1"/>
</dbReference>
<keyword evidence="7" id="KW-1185">Reference proteome</keyword>
<proteinExistence type="inferred from homology"/>
<dbReference type="GO" id="GO:0005737">
    <property type="term" value="C:cytoplasm"/>
    <property type="evidence" value="ECO:0007669"/>
    <property type="project" value="TreeGrafter"/>
</dbReference>
<evidence type="ECO:0000313" key="6">
    <source>
        <dbReference type="EMBL" id="KUP09121.1"/>
    </source>
</evidence>
<dbReference type="RefSeq" id="WP_059350092.1">
    <property type="nucleotide sequence ID" value="NZ_LDYG01000003.1"/>
</dbReference>
<dbReference type="EMBL" id="LDYG01000003">
    <property type="protein sequence ID" value="KUP09121.1"/>
    <property type="molecule type" value="Genomic_DNA"/>
</dbReference>
<dbReference type="SUPFAM" id="SSF51905">
    <property type="entry name" value="FAD/NAD(P)-binding domain"/>
    <property type="match status" value="1"/>
</dbReference>
<keyword evidence="4" id="KW-0560">Oxidoreductase</keyword>
<name>A0A147KC73_9BACI</name>
<dbReference type="STRING" id="1150625.Q75_01400"/>
<evidence type="ECO:0000256" key="2">
    <source>
        <dbReference type="ARBA" id="ARBA00009410"/>
    </source>
</evidence>
<dbReference type="InterPro" id="IPR006076">
    <property type="entry name" value="FAD-dep_OxRdtase"/>
</dbReference>
<comment type="cofactor">
    <cofactor evidence="1">
        <name>FAD</name>
        <dbReference type="ChEBI" id="CHEBI:57692"/>
    </cofactor>
</comment>
<accession>A0A147KC73</accession>
<dbReference type="OrthoDB" id="9805337at2"/>
<reference evidence="6 7" key="1">
    <citation type="journal article" date="2016" name="Front. Microbiol.">
        <title>Microevolution Analysis of Bacillus coahuilensis Unveils Differences in Phosphorus Acquisition Strategies and Their Regulation.</title>
        <authorList>
            <person name="Gomez-Lunar Z."/>
            <person name="Hernandez-Gonzalez I."/>
            <person name="Rodriguez-Torres M.D."/>
            <person name="Souza V."/>
            <person name="Olmedo-Alvarez G."/>
        </authorList>
    </citation>
    <scope>NUCLEOTIDE SEQUENCE [LARGE SCALE GENOMIC DNA]</scope>
    <source>
        <strain evidence="7">p1.1.43</strain>
    </source>
</reference>
<gene>
    <name evidence="6" type="ORF">Q75_01400</name>
</gene>
<evidence type="ECO:0000256" key="4">
    <source>
        <dbReference type="ARBA" id="ARBA00023002"/>
    </source>
</evidence>
<evidence type="ECO:0000256" key="1">
    <source>
        <dbReference type="ARBA" id="ARBA00001974"/>
    </source>
</evidence>
<organism evidence="6 7">
    <name type="scientific">Bacillus coahuilensis p1.1.43</name>
    <dbReference type="NCBI Taxonomy" id="1150625"/>
    <lineage>
        <taxon>Bacteria</taxon>
        <taxon>Bacillati</taxon>
        <taxon>Bacillota</taxon>
        <taxon>Bacilli</taxon>
        <taxon>Bacillales</taxon>
        <taxon>Bacillaceae</taxon>
        <taxon>Bacillus</taxon>
    </lineage>
</organism>
<dbReference type="Proteomes" id="UP000074108">
    <property type="component" value="Unassembled WGS sequence"/>
</dbReference>
<evidence type="ECO:0000313" key="7">
    <source>
        <dbReference type="Proteomes" id="UP000074108"/>
    </source>
</evidence>
<dbReference type="GO" id="GO:0016491">
    <property type="term" value="F:oxidoreductase activity"/>
    <property type="evidence" value="ECO:0007669"/>
    <property type="project" value="UniProtKB-KW"/>
</dbReference>
<dbReference type="PANTHER" id="PTHR13847">
    <property type="entry name" value="SARCOSINE DEHYDROGENASE-RELATED"/>
    <property type="match status" value="1"/>
</dbReference>
<dbReference type="Gene3D" id="3.50.50.60">
    <property type="entry name" value="FAD/NAD(P)-binding domain"/>
    <property type="match status" value="1"/>
</dbReference>
<dbReference type="InterPro" id="IPR036188">
    <property type="entry name" value="FAD/NAD-bd_sf"/>
</dbReference>
<evidence type="ECO:0000259" key="5">
    <source>
        <dbReference type="Pfam" id="PF01266"/>
    </source>
</evidence>
<dbReference type="PANTHER" id="PTHR13847:SF286">
    <property type="entry name" value="D-AMINO ACID DEHYDROGENASE"/>
    <property type="match status" value="1"/>
</dbReference>
<evidence type="ECO:0000256" key="3">
    <source>
        <dbReference type="ARBA" id="ARBA00022630"/>
    </source>
</evidence>
<dbReference type="SUPFAM" id="SSF54373">
    <property type="entry name" value="FAD-linked reductases, C-terminal domain"/>
    <property type="match status" value="1"/>
</dbReference>
<sequence length="372" mass="40643">MKTYVIIGAGILGASTAYHLAKEGVKVVLIDKAHEGQATEAAAGIVCPWVSQRRNKVWYNLAKGGAAYYPPLVRELELLLNEDVGYQKVGALSLHTDQKKLSQMEERSLKRKEEAPEMEDIALLDEVQTKNRFPFIGENYSSVYVSGAGRVDGRKIRDALIRSALHHGAKHIKSEASLRRNEKGQVSVLVHDEVVEADGVVVAAGIWAKELLEQVGIQFHVTAQKAEILHLRTREHTDHLPVVMPPSSHYFVPFETGKMVVGTTHDDEGGQERDTRPTAGGIFEILDKSLQYAPMLKNSELTGVRVGFRPYTPGFLPVFGGVPGVENLFVGNGLGASGLTAGPFLGKELAYHVLGYETVLNPSDYPVEGAIE</sequence>
<feature type="domain" description="FAD dependent oxidoreductase" evidence="5">
    <location>
        <begin position="4"/>
        <end position="351"/>
    </location>
</feature>